<dbReference type="Proteomes" id="UP000053317">
    <property type="component" value="Unassembled WGS sequence"/>
</dbReference>
<feature type="transmembrane region" description="Helical" evidence="5">
    <location>
        <begin position="77"/>
        <end position="98"/>
    </location>
</feature>
<feature type="transmembrane region" description="Helical" evidence="5">
    <location>
        <begin position="160"/>
        <end position="180"/>
    </location>
</feature>
<evidence type="ECO:0000256" key="3">
    <source>
        <dbReference type="ARBA" id="ARBA00022691"/>
    </source>
</evidence>
<evidence type="ECO:0000256" key="5">
    <source>
        <dbReference type="SAM" id="Phobius"/>
    </source>
</evidence>
<feature type="transmembrane region" description="Helical" evidence="5">
    <location>
        <begin position="192"/>
        <end position="215"/>
    </location>
</feature>
<feature type="transmembrane region" description="Helical" evidence="5">
    <location>
        <begin position="110"/>
        <end position="131"/>
    </location>
</feature>
<dbReference type="EMBL" id="LCWF01000231">
    <property type="protein sequence ID" value="KKY14318.1"/>
    <property type="molecule type" value="Genomic_DNA"/>
</dbReference>
<dbReference type="GO" id="GO:0008171">
    <property type="term" value="F:O-methyltransferase activity"/>
    <property type="evidence" value="ECO:0007669"/>
    <property type="project" value="InterPro"/>
</dbReference>
<name>A0A0G2FQU1_PHACM</name>
<evidence type="ECO:0000256" key="1">
    <source>
        <dbReference type="ARBA" id="ARBA00022603"/>
    </source>
</evidence>
<comment type="caution">
    <text evidence="8">The sequence shown here is derived from an EMBL/GenBank/DDBJ whole genome shotgun (WGS) entry which is preliminary data.</text>
</comment>
<keyword evidence="9" id="KW-1185">Reference proteome</keyword>
<dbReference type="InterPro" id="IPR001077">
    <property type="entry name" value="COMT_C"/>
</dbReference>
<protein>
    <submittedName>
        <fullName evidence="8">Putative o-methyltransferase-like protein</fullName>
    </submittedName>
</protein>
<dbReference type="GO" id="GO:0032259">
    <property type="term" value="P:methylation"/>
    <property type="evidence" value="ECO:0007669"/>
    <property type="project" value="UniProtKB-KW"/>
</dbReference>
<keyword evidence="5" id="KW-1133">Transmembrane helix</keyword>
<dbReference type="InterPro" id="IPR036390">
    <property type="entry name" value="WH_DNA-bd_sf"/>
</dbReference>
<keyword evidence="5" id="KW-0472">Membrane</keyword>
<feature type="domain" description="Rhodopsin" evidence="7">
    <location>
        <begin position="19"/>
        <end position="258"/>
    </location>
</feature>
<dbReference type="PANTHER" id="PTHR43712:SF17">
    <property type="entry name" value="O-METHYLTRANSFERASE"/>
    <property type="match status" value="1"/>
</dbReference>
<evidence type="ECO:0000259" key="7">
    <source>
        <dbReference type="Pfam" id="PF20684"/>
    </source>
</evidence>
<organism evidence="8 9">
    <name type="scientific">Phaeomoniella chlamydospora</name>
    <name type="common">Phaeoacremonium chlamydosporum</name>
    <dbReference type="NCBI Taxonomy" id="158046"/>
    <lineage>
        <taxon>Eukaryota</taxon>
        <taxon>Fungi</taxon>
        <taxon>Dikarya</taxon>
        <taxon>Ascomycota</taxon>
        <taxon>Pezizomycotina</taxon>
        <taxon>Eurotiomycetes</taxon>
        <taxon>Chaetothyriomycetidae</taxon>
        <taxon>Phaeomoniellales</taxon>
        <taxon>Phaeomoniellaceae</taxon>
        <taxon>Phaeomoniella</taxon>
    </lineage>
</organism>
<keyword evidence="1 8" id="KW-0489">Methyltransferase</keyword>
<feature type="region of interest" description="Disordered" evidence="4">
    <location>
        <begin position="270"/>
        <end position="289"/>
    </location>
</feature>
<dbReference type="OrthoDB" id="1535081at2759"/>
<dbReference type="Gene3D" id="3.40.50.150">
    <property type="entry name" value="Vaccinia Virus protein VP39"/>
    <property type="match status" value="1"/>
</dbReference>
<feature type="domain" description="O-methyltransferase C-terminal" evidence="6">
    <location>
        <begin position="520"/>
        <end position="725"/>
    </location>
</feature>
<evidence type="ECO:0000256" key="4">
    <source>
        <dbReference type="SAM" id="MobiDB-lite"/>
    </source>
</evidence>
<reference evidence="8 9" key="1">
    <citation type="submission" date="2015-05" db="EMBL/GenBank/DDBJ databases">
        <title>Distinctive expansion of gene families associated with plant cell wall degradation and secondary metabolism in the genomes of grapevine trunk pathogens.</title>
        <authorList>
            <person name="Lawrence D.P."/>
            <person name="Travadon R."/>
            <person name="Rolshausen P.E."/>
            <person name="Baumgartner K."/>
        </authorList>
    </citation>
    <scope>NUCLEOTIDE SEQUENCE [LARGE SCALE GENOMIC DNA]</scope>
    <source>
        <strain evidence="8">UCRPC4</strain>
    </source>
</reference>
<feature type="transmembrane region" description="Helical" evidence="5">
    <location>
        <begin position="33"/>
        <end position="57"/>
    </location>
</feature>
<evidence type="ECO:0000313" key="9">
    <source>
        <dbReference type="Proteomes" id="UP000053317"/>
    </source>
</evidence>
<keyword evidence="2 8" id="KW-0808">Transferase</keyword>
<dbReference type="InterPro" id="IPR036388">
    <property type="entry name" value="WH-like_DNA-bd_sf"/>
</dbReference>
<dbReference type="InterPro" id="IPR029063">
    <property type="entry name" value="SAM-dependent_MTases_sf"/>
</dbReference>
<evidence type="ECO:0000259" key="6">
    <source>
        <dbReference type="Pfam" id="PF00891"/>
    </source>
</evidence>
<dbReference type="Gene3D" id="1.10.10.10">
    <property type="entry name" value="Winged helix-like DNA-binding domain superfamily/Winged helix DNA-binding domain"/>
    <property type="match status" value="1"/>
</dbReference>
<feature type="compositionally biased region" description="Polar residues" evidence="4">
    <location>
        <begin position="273"/>
        <end position="289"/>
    </location>
</feature>
<dbReference type="Pfam" id="PF20684">
    <property type="entry name" value="Fung_rhodopsin"/>
    <property type="match status" value="1"/>
</dbReference>
<dbReference type="InterPro" id="IPR016461">
    <property type="entry name" value="COMT-like"/>
</dbReference>
<keyword evidence="3" id="KW-0949">S-adenosyl-L-methionine</keyword>
<gene>
    <name evidence="8" type="ORF">UCRPC4_g06773</name>
</gene>
<evidence type="ECO:0000256" key="2">
    <source>
        <dbReference type="ARBA" id="ARBA00022679"/>
    </source>
</evidence>
<evidence type="ECO:0000313" key="8">
    <source>
        <dbReference type="EMBL" id="KKY14318.1"/>
    </source>
</evidence>
<dbReference type="Pfam" id="PF00891">
    <property type="entry name" value="Methyltransf_2"/>
    <property type="match status" value="1"/>
</dbReference>
<dbReference type="AlphaFoldDB" id="A0A0G2FQU1"/>
<dbReference type="InterPro" id="IPR049326">
    <property type="entry name" value="Rhodopsin_dom_fungi"/>
</dbReference>
<sequence length="746" mass="81909">MLAVLVVVVGLRIFCRVLYGRNKLGGGLGIDDYITVGCLVVFLGTCILVTLGSSYGLGRHYTDIPEDKRVQALKYNVVISSVLIWTFSLPKFAIIAVLKRILEYGTKTTILFWGLALSSQACVFATSVWWFEQCSPVEYGWNQMIKGSCANISVLADLGYFTSAYSAFLDILFAIYPIPFIMRLNMPFKKRVLVSIALGLSALACVVSIYKLAIFGQVFEILVTDPTYPVPYLDILGTAEGCILIVCASLPTLGPLFRLGKGKVTNMYGSGPGSHNQLGDSTPSHSRSMSRNWDNFKGGHKLEDPEQSIATRVSIDAIPLVTRSKTNDYNHKDIHKTVNVSVSSDSIEQQSQRIGNVQLLHVPGIEAGSFANEAERIRARDVLFETLRKVQSPWDIAWDHNWVSGATNASIKALIDAGVFKKWAEGGGGGGPKTSAELAELTGADTILIRRLLRCISGQHLVIETAEDTYARTAWAKSLAEDASLPGTYGGFYHELNNPMFRTLPFYLKKTGFKNPSNVNDCNFQYWRGAGANMFQYVGTNPLLTSDFNDAMESHSKYNLTPWPEVYPTETVVASAKPDRALVVDVGGGKGHDLKKFLSRHPDISAGSLVLQDLPEILINGIETEPAITVQPHDFFTPQPVKGASIYFLHNVLHDWPDVAATEILKNLAGAMEKGYSKLLVHESLVSNIKPLARVTVSDITMMTCLAAAERSESEWTQLITSAGLRVVKIWRPVQSVESVIEVELA</sequence>
<proteinExistence type="predicted"/>
<dbReference type="SUPFAM" id="SSF53335">
    <property type="entry name" value="S-adenosyl-L-methionine-dependent methyltransferases"/>
    <property type="match status" value="1"/>
</dbReference>
<dbReference type="PROSITE" id="PS51683">
    <property type="entry name" value="SAM_OMT_II"/>
    <property type="match status" value="1"/>
</dbReference>
<dbReference type="SUPFAM" id="SSF46785">
    <property type="entry name" value="Winged helix' DNA-binding domain"/>
    <property type="match status" value="1"/>
</dbReference>
<accession>A0A0G2FQU1</accession>
<keyword evidence="5" id="KW-0812">Transmembrane</keyword>
<dbReference type="PANTHER" id="PTHR43712">
    <property type="entry name" value="PUTATIVE (AFU_ORTHOLOGUE AFUA_4G14580)-RELATED"/>
    <property type="match status" value="1"/>
</dbReference>
<reference evidence="8 9" key="2">
    <citation type="submission" date="2015-05" db="EMBL/GenBank/DDBJ databases">
        <authorList>
            <person name="Morales-Cruz A."/>
            <person name="Amrine K.C."/>
            <person name="Cantu D."/>
        </authorList>
    </citation>
    <scope>NUCLEOTIDE SEQUENCE [LARGE SCALE GENOMIC DNA]</scope>
    <source>
        <strain evidence="8">UCRPC4</strain>
    </source>
</reference>